<comment type="caution">
    <text evidence="1">The sequence shown here is derived from an EMBL/GenBank/DDBJ whole genome shotgun (WGS) entry which is preliminary data.</text>
</comment>
<dbReference type="RefSeq" id="WP_161449556.1">
    <property type="nucleotide sequence ID" value="NZ_WYDN01000012.1"/>
</dbReference>
<accession>A0A6L9G8Z1</accession>
<dbReference type="Proteomes" id="UP000477543">
    <property type="component" value="Unassembled WGS sequence"/>
</dbReference>
<evidence type="ECO:0000313" key="1">
    <source>
        <dbReference type="EMBL" id="NAZ17005.1"/>
    </source>
</evidence>
<evidence type="ECO:0000313" key="2">
    <source>
        <dbReference type="Proteomes" id="UP000477543"/>
    </source>
</evidence>
<gene>
    <name evidence="1" type="ORF">GT020_13165</name>
</gene>
<reference evidence="1 2" key="1">
    <citation type="submission" date="2020-01" db="EMBL/GenBank/DDBJ databases">
        <title>Glutamicibacter soli M275.</title>
        <authorList>
            <person name="Meng X."/>
        </authorList>
    </citation>
    <scope>NUCLEOTIDE SEQUENCE [LARGE SCALE GENOMIC DNA]</scope>
    <source>
        <strain evidence="1 2">M275</strain>
    </source>
</reference>
<organism evidence="1 2">
    <name type="scientific">Glutamicibacter soli</name>
    <dbReference type="NCBI Taxonomy" id="453836"/>
    <lineage>
        <taxon>Bacteria</taxon>
        <taxon>Bacillati</taxon>
        <taxon>Actinomycetota</taxon>
        <taxon>Actinomycetes</taxon>
        <taxon>Micrococcales</taxon>
        <taxon>Micrococcaceae</taxon>
        <taxon>Glutamicibacter</taxon>
    </lineage>
</organism>
<dbReference type="EMBL" id="WYDN01000012">
    <property type="protein sequence ID" value="NAZ17005.1"/>
    <property type="molecule type" value="Genomic_DNA"/>
</dbReference>
<name>A0A6L9G8Z1_9MICC</name>
<dbReference type="AlphaFoldDB" id="A0A6L9G8Z1"/>
<proteinExistence type="predicted"/>
<protein>
    <submittedName>
        <fullName evidence="1">Uncharacterized protein</fullName>
    </submittedName>
</protein>
<sequence length="59" mass="6514">MATSKDPTDRTINICETAGKQRYRNNAIALKAALRHSKVAGKQLGTYACEHCKGWHIEG</sequence>